<evidence type="ECO:0000313" key="3">
    <source>
        <dbReference type="Proteomes" id="UP000799444"/>
    </source>
</evidence>
<dbReference type="EMBL" id="ML996101">
    <property type="protein sequence ID" value="KAF2740229.1"/>
    <property type="molecule type" value="Genomic_DNA"/>
</dbReference>
<dbReference type="OrthoDB" id="4158609at2759"/>
<feature type="compositionally biased region" description="Polar residues" evidence="1">
    <location>
        <begin position="95"/>
        <end position="105"/>
    </location>
</feature>
<comment type="caution">
    <text evidence="2">The sequence shown here is derived from an EMBL/GenBank/DDBJ whole genome shotgun (WGS) entry which is preliminary data.</text>
</comment>
<gene>
    <name evidence="2" type="ORF">EJ04DRAFT_548693</name>
</gene>
<feature type="compositionally biased region" description="Basic and acidic residues" evidence="1">
    <location>
        <begin position="113"/>
        <end position="123"/>
    </location>
</feature>
<feature type="compositionally biased region" description="Low complexity" evidence="1">
    <location>
        <begin position="39"/>
        <end position="49"/>
    </location>
</feature>
<evidence type="ECO:0000313" key="2">
    <source>
        <dbReference type="EMBL" id="KAF2740229.1"/>
    </source>
</evidence>
<name>A0A9P4R7B3_9PLEO</name>
<accession>A0A9P4R7B3</accession>
<keyword evidence="3" id="KW-1185">Reference proteome</keyword>
<organism evidence="2 3">
    <name type="scientific">Polyplosphaeria fusca</name>
    <dbReference type="NCBI Taxonomy" id="682080"/>
    <lineage>
        <taxon>Eukaryota</taxon>
        <taxon>Fungi</taxon>
        <taxon>Dikarya</taxon>
        <taxon>Ascomycota</taxon>
        <taxon>Pezizomycotina</taxon>
        <taxon>Dothideomycetes</taxon>
        <taxon>Pleosporomycetidae</taxon>
        <taxon>Pleosporales</taxon>
        <taxon>Tetraplosphaeriaceae</taxon>
        <taxon>Polyplosphaeria</taxon>
    </lineage>
</organism>
<reference evidence="2" key="1">
    <citation type="journal article" date="2020" name="Stud. Mycol.">
        <title>101 Dothideomycetes genomes: a test case for predicting lifestyles and emergence of pathogens.</title>
        <authorList>
            <person name="Haridas S."/>
            <person name="Albert R."/>
            <person name="Binder M."/>
            <person name="Bloem J."/>
            <person name="Labutti K."/>
            <person name="Salamov A."/>
            <person name="Andreopoulos B."/>
            <person name="Baker S."/>
            <person name="Barry K."/>
            <person name="Bills G."/>
            <person name="Bluhm B."/>
            <person name="Cannon C."/>
            <person name="Castanera R."/>
            <person name="Culley D."/>
            <person name="Daum C."/>
            <person name="Ezra D."/>
            <person name="Gonzalez J."/>
            <person name="Henrissat B."/>
            <person name="Kuo A."/>
            <person name="Liang C."/>
            <person name="Lipzen A."/>
            <person name="Lutzoni F."/>
            <person name="Magnuson J."/>
            <person name="Mondo S."/>
            <person name="Nolan M."/>
            <person name="Ohm R."/>
            <person name="Pangilinan J."/>
            <person name="Park H.-J."/>
            <person name="Ramirez L."/>
            <person name="Alfaro M."/>
            <person name="Sun H."/>
            <person name="Tritt A."/>
            <person name="Yoshinaga Y."/>
            <person name="Zwiers L.-H."/>
            <person name="Turgeon B."/>
            <person name="Goodwin S."/>
            <person name="Spatafora J."/>
            <person name="Crous P."/>
            <person name="Grigoriev I."/>
        </authorList>
    </citation>
    <scope>NUCLEOTIDE SEQUENCE</scope>
    <source>
        <strain evidence="2">CBS 125425</strain>
    </source>
</reference>
<sequence length="123" mass="13723">MPSPFHQKYSTQSHRIFGDNTAPSMPEGPKQDNERRTSDSSIGSGPSSPNERRKSSVANRFTALEALKRPVDDASTNRRSSLQDSYKKPGIIGSVWNSYTRGPSGQQQQQPKSEQRDTTTLRQ</sequence>
<feature type="region of interest" description="Disordered" evidence="1">
    <location>
        <begin position="1"/>
        <end position="123"/>
    </location>
</feature>
<proteinExistence type="predicted"/>
<feature type="compositionally biased region" description="Basic and acidic residues" evidence="1">
    <location>
        <begin position="66"/>
        <end position="76"/>
    </location>
</feature>
<dbReference type="AlphaFoldDB" id="A0A9P4R7B3"/>
<evidence type="ECO:0000256" key="1">
    <source>
        <dbReference type="SAM" id="MobiDB-lite"/>
    </source>
</evidence>
<feature type="compositionally biased region" description="Basic and acidic residues" evidence="1">
    <location>
        <begin position="29"/>
        <end position="38"/>
    </location>
</feature>
<protein>
    <submittedName>
        <fullName evidence="2">Uncharacterized protein</fullName>
    </submittedName>
</protein>
<dbReference type="Proteomes" id="UP000799444">
    <property type="component" value="Unassembled WGS sequence"/>
</dbReference>